<comment type="catalytic activity">
    <reaction evidence="7">
        <text>L-histidinol + 2 NAD(+) + H2O = L-histidine + 2 NADH + 3 H(+)</text>
        <dbReference type="Rhea" id="RHEA:20641"/>
        <dbReference type="ChEBI" id="CHEBI:15377"/>
        <dbReference type="ChEBI" id="CHEBI:15378"/>
        <dbReference type="ChEBI" id="CHEBI:57540"/>
        <dbReference type="ChEBI" id="CHEBI:57595"/>
        <dbReference type="ChEBI" id="CHEBI:57699"/>
        <dbReference type="ChEBI" id="CHEBI:57945"/>
        <dbReference type="EC" id="1.1.1.23"/>
    </reaction>
</comment>
<accession>A0A2T2XLJ4</accession>
<dbReference type="GO" id="GO:0004399">
    <property type="term" value="F:histidinol dehydrogenase activity"/>
    <property type="evidence" value="ECO:0007669"/>
    <property type="project" value="UniProtKB-EC"/>
</dbReference>
<evidence type="ECO:0000256" key="4">
    <source>
        <dbReference type="ARBA" id="ARBA00022723"/>
    </source>
</evidence>
<dbReference type="GO" id="GO:0000105">
    <property type="term" value="P:L-histidine biosynthetic process"/>
    <property type="evidence" value="ECO:0007669"/>
    <property type="project" value="InterPro"/>
</dbReference>
<dbReference type="GO" id="GO:0051287">
    <property type="term" value="F:NAD binding"/>
    <property type="evidence" value="ECO:0007669"/>
    <property type="project" value="InterPro"/>
</dbReference>
<dbReference type="NCBIfam" id="TIGR00069">
    <property type="entry name" value="hisD"/>
    <property type="match status" value="1"/>
</dbReference>
<evidence type="ECO:0000256" key="10">
    <source>
        <dbReference type="PIRSR" id="PIRSR000099-2"/>
    </source>
</evidence>
<comment type="caution">
    <text evidence="14">The sequence shown here is derived from an EMBL/GenBank/DDBJ whole genome shotgun (WGS) entry which is preliminary data.</text>
</comment>
<dbReference type="FunFam" id="3.40.50.1980:FF:000001">
    <property type="entry name" value="Histidinol dehydrogenase"/>
    <property type="match status" value="1"/>
</dbReference>
<feature type="binding site" evidence="11">
    <location>
        <position position="233"/>
    </location>
    <ligand>
        <name>substrate</name>
    </ligand>
</feature>
<feature type="binding site" evidence="11">
    <location>
        <position position="325"/>
    </location>
    <ligand>
        <name>substrate</name>
    </ligand>
</feature>
<keyword evidence="4 12" id="KW-0479">Metal-binding</keyword>
<dbReference type="GO" id="GO:0005829">
    <property type="term" value="C:cytosol"/>
    <property type="evidence" value="ECO:0007669"/>
    <property type="project" value="TreeGrafter"/>
</dbReference>
<evidence type="ECO:0000256" key="13">
    <source>
        <dbReference type="RuleBase" id="RU004175"/>
    </source>
</evidence>
<evidence type="ECO:0000256" key="7">
    <source>
        <dbReference type="ARBA" id="ARBA00049489"/>
    </source>
</evidence>
<feature type="binding site" evidence="11">
    <location>
        <position position="379"/>
    </location>
    <ligand>
        <name>substrate</name>
    </ligand>
</feature>
<keyword evidence="6 8" id="KW-0560">Oxidoreductase</keyword>
<keyword evidence="5 12" id="KW-0862">Zinc</keyword>
<evidence type="ECO:0000256" key="12">
    <source>
        <dbReference type="PIRSR" id="PIRSR000099-4"/>
    </source>
</evidence>
<protein>
    <recommendedName>
        <fullName evidence="3">histidinol dehydrogenase</fullName>
        <ecNumber evidence="3">1.1.1.23</ecNumber>
    </recommendedName>
</protein>
<feature type="binding site" evidence="11">
    <location>
        <position position="208"/>
    </location>
    <ligand>
        <name>substrate</name>
    </ligand>
</feature>
<dbReference type="PROSITE" id="PS00611">
    <property type="entry name" value="HISOL_DEHYDROGENASE"/>
    <property type="match status" value="1"/>
</dbReference>
<comment type="similarity">
    <text evidence="2 8 13">Belongs to the histidinol dehydrogenase family.</text>
</comment>
<dbReference type="InterPro" id="IPR022695">
    <property type="entry name" value="Histidinol_DH_monofunct"/>
</dbReference>
<evidence type="ECO:0000313" key="14">
    <source>
        <dbReference type="EMBL" id="PSR35359.1"/>
    </source>
</evidence>
<dbReference type="InterPro" id="IPR016161">
    <property type="entry name" value="Ald_DH/histidinol_DH"/>
</dbReference>
<dbReference type="Gene3D" id="3.40.50.1980">
    <property type="entry name" value="Nitrogenase molybdenum iron protein domain"/>
    <property type="match status" value="2"/>
</dbReference>
<dbReference type="Proteomes" id="UP000242972">
    <property type="component" value="Unassembled WGS sequence"/>
</dbReference>
<evidence type="ECO:0000256" key="1">
    <source>
        <dbReference type="ARBA" id="ARBA00003850"/>
    </source>
</evidence>
<organism evidence="14 15">
    <name type="scientific">Sulfobacillus benefaciens</name>
    <dbReference type="NCBI Taxonomy" id="453960"/>
    <lineage>
        <taxon>Bacteria</taxon>
        <taxon>Bacillati</taxon>
        <taxon>Bacillota</taxon>
        <taxon>Clostridia</taxon>
        <taxon>Eubacteriales</taxon>
        <taxon>Clostridiales Family XVII. Incertae Sedis</taxon>
        <taxon>Sulfobacillus</taxon>
    </lineage>
</organism>
<comment type="function">
    <text evidence="1">Catalyzes the sequential NAD-dependent oxidations of L-histidinol to L-histidinaldehyde and then to L-histidine.</text>
</comment>
<feature type="binding site" evidence="10">
    <location>
        <position position="183"/>
    </location>
    <ligand>
        <name>NAD(+)</name>
        <dbReference type="ChEBI" id="CHEBI:57540"/>
    </ligand>
</feature>
<sequence>MPTVDEILDQIQLRGVEAALEYTKRFDGIMLTTEEIVFDPTTATAPKLPPEEVSALSFARDNICRFHEATRPQDVTITPQPGITLGERYVPLGRVGIYVPNGGYPLVSSLLMQVIPAQVAGVKDIVVAIAPKDGLALDSRWLFALQMLGVRQVLRLGGAQAVASMAYGLKGFPPVDMITGPGNRFVTEAKQEVFRRGLCGIDLIAGPSEVLVIISDPSLAENAAYDLLAQAEHADDAKGIMVTWRPEVKSAVETIVAQETRRYEKPLGQIELHLVDSPIQAVSLANRVAPEHLGLMGDEAEALENQIRTAGALFVGPYSGQALGDYTAGPSHVLPTGGSGRFLSGLTTRTFMRRMSVIHTTDDLPENYLVHTQKLAHLEGLHYHEKSMRVRHYAREDNPS</sequence>
<dbReference type="Gene3D" id="1.20.5.1300">
    <property type="match status" value="1"/>
</dbReference>
<evidence type="ECO:0000256" key="11">
    <source>
        <dbReference type="PIRSR" id="PIRSR000099-3"/>
    </source>
</evidence>
<feature type="binding site" evidence="11">
    <location>
        <position position="384"/>
    </location>
    <ligand>
        <name>substrate</name>
    </ligand>
</feature>
<evidence type="ECO:0000256" key="9">
    <source>
        <dbReference type="PIRSR" id="PIRSR000099-1"/>
    </source>
</evidence>
<dbReference type="SUPFAM" id="SSF53720">
    <property type="entry name" value="ALDH-like"/>
    <property type="match status" value="1"/>
</dbReference>
<feature type="binding site" evidence="12">
    <location>
        <position position="230"/>
    </location>
    <ligand>
        <name>Zn(2+)</name>
        <dbReference type="ChEBI" id="CHEBI:29105"/>
    </ligand>
</feature>
<dbReference type="CDD" id="cd06572">
    <property type="entry name" value="Histidinol_dh"/>
    <property type="match status" value="1"/>
</dbReference>
<dbReference type="PANTHER" id="PTHR21256">
    <property type="entry name" value="HISTIDINOL DEHYDROGENASE HDH"/>
    <property type="match status" value="1"/>
</dbReference>
<reference evidence="14 15" key="1">
    <citation type="journal article" date="2014" name="BMC Genomics">
        <title>Comparison of environmental and isolate Sulfobacillus genomes reveals diverse carbon, sulfur, nitrogen, and hydrogen metabolisms.</title>
        <authorList>
            <person name="Justice N.B."/>
            <person name="Norman A."/>
            <person name="Brown C.T."/>
            <person name="Singh A."/>
            <person name="Thomas B.C."/>
            <person name="Banfield J.F."/>
        </authorList>
    </citation>
    <scope>NUCLEOTIDE SEQUENCE [LARGE SCALE GENOMIC DNA]</scope>
    <source>
        <strain evidence="14">AMDSBA4</strain>
    </source>
</reference>
<keyword evidence="10" id="KW-0520">NAD</keyword>
<dbReference type="Pfam" id="PF00815">
    <property type="entry name" value="Histidinol_dh"/>
    <property type="match status" value="1"/>
</dbReference>
<evidence type="ECO:0000256" key="3">
    <source>
        <dbReference type="ARBA" id="ARBA00012965"/>
    </source>
</evidence>
<evidence type="ECO:0000256" key="6">
    <source>
        <dbReference type="ARBA" id="ARBA00023002"/>
    </source>
</evidence>
<dbReference type="PIRSF" id="PIRSF000099">
    <property type="entry name" value="Histidinol_dh"/>
    <property type="match status" value="1"/>
</dbReference>
<feature type="binding site" evidence="11">
    <location>
        <position position="230"/>
    </location>
    <ligand>
        <name>substrate</name>
    </ligand>
</feature>
<evidence type="ECO:0000256" key="5">
    <source>
        <dbReference type="ARBA" id="ARBA00022833"/>
    </source>
</evidence>
<feature type="binding site" evidence="12">
    <location>
        <position position="233"/>
    </location>
    <ligand>
        <name>Zn(2+)</name>
        <dbReference type="ChEBI" id="CHEBI:29105"/>
    </ligand>
</feature>
<gene>
    <name evidence="14" type="primary">hisD</name>
    <name evidence="14" type="ORF">C7B46_01460</name>
</gene>
<dbReference type="EMBL" id="PXYW01000002">
    <property type="protein sequence ID" value="PSR35359.1"/>
    <property type="molecule type" value="Genomic_DNA"/>
</dbReference>
<dbReference type="PANTHER" id="PTHR21256:SF2">
    <property type="entry name" value="HISTIDINE BIOSYNTHESIS TRIFUNCTIONAL PROTEIN"/>
    <property type="match status" value="1"/>
</dbReference>
<feature type="binding site" evidence="10">
    <location>
        <position position="160"/>
    </location>
    <ligand>
        <name>NAD(+)</name>
        <dbReference type="ChEBI" id="CHEBI:57540"/>
    </ligand>
</feature>
<dbReference type="InterPro" id="IPR012131">
    <property type="entry name" value="Hstdl_DH"/>
</dbReference>
<evidence type="ECO:0000256" key="8">
    <source>
        <dbReference type="PIRNR" id="PIRNR000099"/>
    </source>
</evidence>
<dbReference type="InterPro" id="IPR001692">
    <property type="entry name" value="Histidinol_DH_CS"/>
</dbReference>
<evidence type="ECO:0000313" key="15">
    <source>
        <dbReference type="Proteomes" id="UP000242972"/>
    </source>
</evidence>
<feature type="binding site" evidence="12">
    <location>
        <position position="325"/>
    </location>
    <ligand>
        <name>Zn(2+)</name>
        <dbReference type="ChEBI" id="CHEBI:29105"/>
    </ligand>
</feature>
<feature type="active site" description="Proton acceptor" evidence="9">
    <location>
        <position position="292"/>
    </location>
</feature>
<feature type="binding site" evidence="11">
    <location>
        <position position="292"/>
    </location>
    <ligand>
        <name>substrate</name>
    </ligand>
</feature>
<feature type="binding site" evidence="10">
    <location>
        <position position="98"/>
    </location>
    <ligand>
        <name>NAD(+)</name>
        <dbReference type="ChEBI" id="CHEBI:57540"/>
    </ligand>
</feature>
<dbReference type="EC" id="1.1.1.23" evidence="3"/>
<dbReference type="AlphaFoldDB" id="A0A2T2XLJ4"/>
<proteinExistence type="inferred from homology"/>
<feature type="binding site" evidence="12">
    <location>
        <position position="384"/>
    </location>
    <ligand>
        <name>Zn(2+)</name>
        <dbReference type="ChEBI" id="CHEBI:29105"/>
    </ligand>
</feature>
<comment type="cofactor">
    <cofactor evidence="12">
        <name>Zn(2+)</name>
        <dbReference type="ChEBI" id="CHEBI:29105"/>
    </cofactor>
    <text evidence="12">Binds 1 zinc ion per subunit.</text>
</comment>
<dbReference type="PRINTS" id="PR00083">
    <property type="entry name" value="HOLDHDRGNASE"/>
</dbReference>
<evidence type="ECO:0000256" key="2">
    <source>
        <dbReference type="ARBA" id="ARBA00010178"/>
    </source>
</evidence>
<dbReference type="GO" id="GO:0046872">
    <property type="term" value="F:metal ion binding"/>
    <property type="evidence" value="ECO:0007669"/>
    <property type="project" value="UniProtKB-KW"/>
</dbReference>
<name>A0A2T2XLJ4_9FIRM</name>
<feature type="active site" description="Proton acceptor" evidence="9">
    <location>
        <position position="291"/>
    </location>
</feature>